<accession>A0A8J3Y4G2</accession>
<keyword evidence="3" id="KW-1133">Transmembrane helix</keyword>
<dbReference type="Proteomes" id="UP000652013">
    <property type="component" value="Unassembled WGS sequence"/>
</dbReference>
<evidence type="ECO:0000313" key="5">
    <source>
        <dbReference type="Proteomes" id="UP000652013"/>
    </source>
</evidence>
<protein>
    <recommendedName>
        <fullName evidence="6">Zinc-finger domain-containing protein</fullName>
    </recommendedName>
</protein>
<feature type="transmembrane region" description="Helical" evidence="3">
    <location>
        <begin position="184"/>
        <end position="202"/>
    </location>
</feature>
<feature type="transmembrane region" description="Helical" evidence="3">
    <location>
        <begin position="86"/>
        <end position="108"/>
    </location>
</feature>
<keyword evidence="2" id="KW-0804">Transcription</keyword>
<keyword evidence="1" id="KW-0805">Transcription regulation</keyword>
<dbReference type="InterPro" id="IPR041916">
    <property type="entry name" value="Anti_sigma_zinc_sf"/>
</dbReference>
<evidence type="ECO:0000256" key="2">
    <source>
        <dbReference type="ARBA" id="ARBA00023163"/>
    </source>
</evidence>
<keyword evidence="3" id="KW-0812">Transmembrane</keyword>
<evidence type="ECO:0008006" key="6">
    <source>
        <dbReference type="Google" id="ProtNLM"/>
    </source>
</evidence>
<dbReference type="Gene3D" id="1.10.10.1320">
    <property type="entry name" value="Anti-sigma factor, zinc-finger domain"/>
    <property type="match status" value="1"/>
</dbReference>
<evidence type="ECO:0000313" key="4">
    <source>
        <dbReference type="EMBL" id="GIJ01563.1"/>
    </source>
</evidence>
<comment type="caution">
    <text evidence="4">The sequence shown here is derived from an EMBL/GenBank/DDBJ whole genome shotgun (WGS) entry which is preliminary data.</text>
</comment>
<evidence type="ECO:0000256" key="1">
    <source>
        <dbReference type="ARBA" id="ARBA00023015"/>
    </source>
</evidence>
<dbReference type="AlphaFoldDB" id="A0A8J3Y4G2"/>
<feature type="transmembrane region" description="Helical" evidence="3">
    <location>
        <begin position="157"/>
        <end position="178"/>
    </location>
</feature>
<evidence type="ECO:0000256" key="3">
    <source>
        <dbReference type="SAM" id="Phobius"/>
    </source>
</evidence>
<feature type="transmembrane region" description="Helical" evidence="3">
    <location>
        <begin position="233"/>
        <end position="256"/>
    </location>
</feature>
<reference evidence="4" key="1">
    <citation type="submission" date="2021-01" db="EMBL/GenBank/DDBJ databases">
        <title>Whole genome shotgun sequence of Spirilliplanes yamanashiensis NBRC 15828.</title>
        <authorList>
            <person name="Komaki H."/>
            <person name="Tamura T."/>
        </authorList>
    </citation>
    <scope>NUCLEOTIDE SEQUENCE</scope>
    <source>
        <strain evidence="4">NBRC 15828</strain>
    </source>
</reference>
<dbReference type="EMBL" id="BOOY01000005">
    <property type="protein sequence ID" value="GIJ01563.1"/>
    <property type="molecule type" value="Genomic_DNA"/>
</dbReference>
<keyword evidence="5" id="KW-1185">Reference proteome</keyword>
<keyword evidence="3" id="KW-0472">Membrane</keyword>
<dbReference type="RefSeq" id="WP_203936890.1">
    <property type="nucleotide sequence ID" value="NZ_BAAAGJ010000005.1"/>
</dbReference>
<name>A0A8J3Y4G2_9ACTN</name>
<sequence>MNAHVPDAQLTAYAAGDPGLADALCWGIEVHLESCPWCRERLGAALDGPTAALVARVGAALAPAGPATAPPPAPLRGRARRAVRRWTTWSLLPRLAVTAGAVGAALALELLMPAYPSPVLLVAPVAPLFGVAAAWSRRGDPAWELIAGTPQGGLLLLLRRTLVVLAALVPVLAVAGGLAGQNPALWLLPALGGTAATLALGSRIGVSRAAAVVAATWAAAVVVPALTTARLPALLTTAGLPGWALATAALAALVWARAGDFRLDRSFR</sequence>
<proteinExistence type="predicted"/>
<feature type="transmembrane region" description="Helical" evidence="3">
    <location>
        <begin position="209"/>
        <end position="227"/>
    </location>
</feature>
<feature type="transmembrane region" description="Helical" evidence="3">
    <location>
        <begin position="114"/>
        <end position="136"/>
    </location>
</feature>
<organism evidence="4 5">
    <name type="scientific">Spirilliplanes yamanashiensis</name>
    <dbReference type="NCBI Taxonomy" id="42233"/>
    <lineage>
        <taxon>Bacteria</taxon>
        <taxon>Bacillati</taxon>
        <taxon>Actinomycetota</taxon>
        <taxon>Actinomycetes</taxon>
        <taxon>Micromonosporales</taxon>
        <taxon>Micromonosporaceae</taxon>
        <taxon>Spirilliplanes</taxon>
    </lineage>
</organism>
<gene>
    <name evidence="4" type="ORF">Sya03_09150</name>
</gene>